<dbReference type="AlphaFoldDB" id="A0A2N5NE59"/>
<keyword evidence="1" id="KW-1133">Transmembrane helix</keyword>
<keyword evidence="1" id="KW-0812">Transmembrane</keyword>
<protein>
    <submittedName>
        <fullName evidence="2">Uncharacterized protein</fullName>
    </submittedName>
</protein>
<proteinExistence type="predicted"/>
<comment type="caution">
    <text evidence="2">The sequence shown here is derived from an EMBL/GenBank/DDBJ whole genome shotgun (WGS) entry which is preliminary data.</text>
</comment>
<gene>
    <name evidence="2" type="ORF">CDL18_15010</name>
</gene>
<evidence type="ECO:0000313" key="3">
    <source>
        <dbReference type="Proteomes" id="UP000234849"/>
    </source>
</evidence>
<keyword evidence="1" id="KW-0472">Membrane</keyword>
<evidence type="ECO:0000313" key="2">
    <source>
        <dbReference type="EMBL" id="PLT52335.1"/>
    </source>
</evidence>
<feature type="transmembrane region" description="Helical" evidence="1">
    <location>
        <begin position="340"/>
        <end position="361"/>
    </location>
</feature>
<dbReference type="RefSeq" id="WP_101880335.1">
    <property type="nucleotide sequence ID" value="NZ_CACRUK010000004.1"/>
</dbReference>
<feature type="transmembrane region" description="Helical" evidence="1">
    <location>
        <begin position="210"/>
        <end position="230"/>
    </location>
</feature>
<reference evidence="2 3" key="1">
    <citation type="journal article" date="2017" name="Genome Med.">
        <title>A novel Ruminococcus gnavus clade enriched in inflammatory bowel disease patients.</title>
        <authorList>
            <person name="Hall A.B."/>
            <person name="Yassour M."/>
            <person name="Sauk J."/>
            <person name="Garner A."/>
            <person name="Jiang X."/>
            <person name="Arthur T."/>
            <person name="Lagoudas G.K."/>
            <person name="Vatanen T."/>
            <person name="Fornelos N."/>
            <person name="Wilson R."/>
            <person name="Bertha M."/>
            <person name="Cohen M."/>
            <person name="Garber J."/>
            <person name="Khalili H."/>
            <person name="Gevers D."/>
            <person name="Ananthakrishnan A.N."/>
            <person name="Kugathasan S."/>
            <person name="Lander E.S."/>
            <person name="Blainey P."/>
            <person name="Vlamakis H."/>
            <person name="Xavier R.J."/>
            <person name="Huttenhower C."/>
        </authorList>
    </citation>
    <scope>NUCLEOTIDE SEQUENCE [LARGE SCALE GENOMIC DNA]</scope>
    <source>
        <strain evidence="2 3">RJX1118</strain>
    </source>
</reference>
<feature type="transmembrane region" description="Helical" evidence="1">
    <location>
        <begin position="155"/>
        <end position="174"/>
    </location>
</feature>
<dbReference type="Proteomes" id="UP000234849">
    <property type="component" value="Unassembled WGS sequence"/>
</dbReference>
<feature type="transmembrane region" description="Helical" evidence="1">
    <location>
        <begin position="250"/>
        <end position="276"/>
    </location>
</feature>
<feature type="transmembrane region" description="Helical" evidence="1">
    <location>
        <begin position="283"/>
        <end position="300"/>
    </location>
</feature>
<sequence length="368" mass="41461">MNDMIKAEREKILSRKQTKILFITGVILIIAYFFLFQFNYSSVFYNYDTGKMDTVSGFAAIEQRKENADIFAGELTPEILTLMEQKIAEAKTATDTKDENSAFSALHVYRDQTAILEYMTEPDGKMQSIEEAYPNHKSVVLGYCDGWDKMLSSMGSILAILLCLLVVITLSPVFSEEYACHTDSVIYAARYGKTKLVTAKIIASLETITAMYVIFLLLNFILYMGIYGLQGWNVNIQSSLHYATSTYNLTFLQMFLISVVCNILGIVAMTIITLFISAKLNTPVTALITSCVVCFLPVLFDFTESVPLLQKLQEICPIFMLHMNGVFAKMKTYVGIQQPIIMLLFNMIVVALFSLMIKNIVKKHQVMG</sequence>
<feature type="transmembrane region" description="Helical" evidence="1">
    <location>
        <begin position="20"/>
        <end position="40"/>
    </location>
</feature>
<dbReference type="EMBL" id="NIHM01000038">
    <property type="protein sequence ID" value="PLT52335.1"/>
    <property type="molecule type" value="Genomic_DNA"/>
</dbReference>
<accession>A0A2N5NE59</accession>
<evidence type="ECO:0000256" key="1">
    <source>
        <dbReference type="SAM" id="Phobius"/>
    </source>
</evidence>
<name>A0A2N5NE59_MEDGN</name>
<organism evidence="2 3">
    <name type="scientific">Mediterraneibacter gnavus</name>
    <name type="common">Ruminococcus gnavus</name>
    <dbReference type="NCBI Taxonomy" id="33038"/>
    <lineage>
        <taxon>Bacteria</taxon>
        <taxon>Bacillati</taxon>
        <taxon>Bacillota</taxon>
        <taxon>Clostridia</taxon>
        <taxon>Lachnospirales</taxon>
        <taxon>Lachnospiraceae</taxon>
        <taxon>Mediterraneibacter</taxon>
    </lineage>
</organism>